<organism evidence="1 2">
    <name type="scientific">Penicillium daleae</name>
    <dbReference type="NCBI Taxonomy" id="63821"/>
    <lineage>
        <taxon>Eukaryota</taxon>
        <taxon>Fungi</taxon>
        <taxon>Dikarya</taxon>
        <taxon>Ascomycota</taxon>
        <taxon>Pezizomycotina</taxon>
        <taxon>Eurotiomycetes</taxon>
        <taxon>Eurotiomycetidae</taxon>
        <taxon>Eurotiales</taxon>
        <taxon>Aspergillaceae</taxon>
        <taxon>Penicillium</taxon>
    </lineage>
</organism>
<comment type="caution">
    <text evidence="1">The sequence shown here is derived from an EMBL/GenBank/DDBJ whole genome shotgun (WGS) entry which is preliminary data.</text>
</comment>
<reference evidence="1" key="1">
    <citation type="submission" date="2022-12" db="EMBL/GenBank/DDBJ databases">
        <authorList>
            <person name="Petersen C."/>
        </authorList>
    </citation>
    <scope>NUCLEOTIDE SEQUENCE</scope>
    <source>
        <strain evidence="1">IBT 16125</strain>
    </source>
</reference>
<keyword evidence="2" id="KW-1185">Reference proteome</keyword>
<dbReference type="GeneID" id="81599550"/>
<name>A0AAD6C3K8_9EURO</name>
<proteinExistence type="predicted"/>
<accession>A0AAD6C3K8</accession>
<evidence type="ECO:0000313" key="1">
    <source>
        <dbReference type="EMBL" id="KAJ5449476.1"/>
    </source>
</evidence>
<dbReference type="EMBL" id="JAPVEA010000006">
    <property type="protein sequence ID" value="KAJ5449476.1"/>
    <property type="molecule type" value="Genomic_DNA"/>
</dbReference>
<sequence length="69" mass="8027">MQWFLAPGGRVWCVAGFHTGRAIVAAFFETALEDGFEIERIFERDLVSRDEEDGEIRREWVPWREGGEP</sequence>
<gene>
    <name evidence="1" type="ORF">N7458_005925</name>
</gene>
<dbReference type="AlphaFoldDB" id="A0AAD6C3K8"/>
<reference evidence="1" key="2">
    <citation type="journal article" date="2023" name="IMA Fungus">
        <title>Comparative genomic study of the Penicillium genus elucidates a diverse pangenome and 15 lateral gene transfer events.</title>
        <authorList>
            <person name="Petersen C."/>
            <person name="Sorensen T."/>
            <person name="Nielsen M.R."/>
            <person name="Sondergaard T.E."/>
            <person name="Sorensen J.L."/>
            <person name="Fitzpatrick D.A."/>
            <person name="Frisvad J.C."/>
            <person name="Nielsen K.L."/>
        </authorList>
    </citation>
    <scope>NUCLEOTIDE SEQUENCE</scope>
    <source>
        <strain evidence="1">IBT 16125</strain>
    </source>
</reference>
<evidence type="ECO:0000313" key="2">
    <source>
        <dbReference type="Proteomes" id="UP001213681"/>
    </source>
</evidence>
<dbReference type="Proteomes" id="UP001213681">
    <property type="component" value="Unassembled WGS sequence"/>
</dbReference>
<protein>
    <submittedName>
        <fullName evidence="1">Uncharacterized protein</fullName>
    </submittedName>
</protein>
<dbReference type="RefSeq" id="XP_056765011.1">
    <property type="nucleotide sequence ID" value="XM_056909307.1"/>
</dbReference>